<dbReference type="EMBL" id="OU594966">
    <property type="protein sequence ID" value="CAG9287137.1"/>
    <property type="molecule type" value="Genomic_DNA"/>
</dbReference>
<keyword evidence="2 6" id="KW-0143">Chaperone</keyword>
<dbReference type="InterPro" id="IPR037124">
    <property type="entry name" value="Chaperonin_GroES_sf"/>
</dbReference>
<evidence type="ECO:0000256" key="2">
    <source>
        <dbReference type="ARBA" id="ARBA00023186"/>
    </source>
</evidence>
<protein>
    <recommendedName>
        <fullName evidence="4">20 kDa chaperonin, chloroplastic</fullName>
    </recommendedName>
    <alternativeName>
        <fullName evidence="3">Chaperonin 10</fullName>
    </alternativeName>
    <alternativeName>
        <fullName evidence="5">Protein Cpn21</fullName>
    </alternativeName>
</protein>
<dbReference type="PANTHER" id="PTHR10772:SF63">
    <property type="entry name" value="20 KDA CHAPERONIN, CHLOROPLASTIC"/>
    <property type="match status" value="1"/>
</dbReference>
<dbReference type="Proteomes" id="UP000836788">
    <property type="component" value="Chromosome 25"/>
</dbReference>
<dbReference type="GO" id="GO:0044183">
    <property type="term" value="F:protein folding chaperone"/>
    <property type="evidence" value="ECO:0007669"/>
    <property type="project" value="InterPro"/>
</dbReference>
<dbReference type="GO" id="GO:0005739">
    <property type="term" value="C:mitochondrion"/>
    <property type="evidence" value="ECO:0007669"/>
    <property type="project" value="TreeGrafter"/>
</dbReference>
<dbReference type="GO" id="GO:0005524">
    <property type="term" value="F:ATP binding"/>
    <property type="evidence" value="ECO:0007669"/>
    <property type="project" value="InterPro"/>
</dbReference>
<dbReference type="CDD" id="cd00320">
    <property type="entry name" value="cpn10"/>
    <property type="match status" value="1"/>
</dbReference>
<feature type="non-terminal residue" evidence="7">
    <location>
        <position position="90"/>
    </location>
</feature>
<dbReference type="GO" id="GO:0046872">
    <property type="term" value="F:metal ion binding"/>
    <property type="evidence" value="ECO:0007669"/>
    <property type="project" value="TreeGrafter"/>
</dbReference>
<dbReference type="InterPro" id="IPR011032">
    <property type="entry name" value="GroES-like_sf"/>
</dbReference>
<dbReference type="PRINTS" id="PR00297">
    <property type="entry name" value="CHAPERONIN10"/>
</dbReference>
<evidence type="ECO:0000256" key="6">
    <source>
        <dbReference type="RuleBase" id="RU003479"/>
    </source>
</evidence>
<accession>A0A8J9SBI9</accession>
<reference evidence="7" key="1">
    <citation type="submission" date="2022-02" db="EMBL/GenBank/DDBJ databases">
        <authorList>
            <person name="Giguere J D."/>
        </authorList>
    </citation>
    <scope>NUCLEOTIDE SEQUENCE</scope>
    <source>
        <strain evidence="7">CCAP 1055/1</strain>
    </source>
</reference>
<dbReference type="AlphaFoldDB" id="A0A8J9SBI9"/>
<organism evidence="7">
    <name type="scientific">Phaeodactylum tricornutum</name>
    <name type="common">Diatom</name>
    <dbReference type="NCBI Taxonomy" id="2850"/>
    <lineage>
        <taxon>Eukaryota</taxon>
        <taxon>Sar</taxon>
        <taxon>Stramenopiles</taxon>
        <taxon>Ochrophyta</taxon>
        <taxon>Bacillariophyta</taxon>
        <taxon>Bacillariophyceae</taxon>
        <taxon>Bacillariophycidae</taxon>
        <taxon>Naviculales</taxon>
        <taxon>Phaeodactylaceae</taxon>
        <taxon>Phaeodactylum</taxon>
    </lineage>
</organism>
<dbReference type="Gene3D" id="2.30.33.40">
    <property type="entry name" value="GroES chaperonin"/>
    <property type="match status" value="1"/>
</dbReference>
<dbReference type="SUPFAM" id="SSF50129">
    <property type="entry name" value="GroES-like"/>
    <property type="match status" value="1"/>
</dbReference>
<dbReference type="FunFam" id="2.30.33.40:FF:000001">
    <property type="entry name" value="10 kDa chaperonin"/>
    <property type="match status" value="1"/>
</dbReference>
<dbReference type="SMART" id="SM00883">
    <property type="entry name" value="Cpn10"/>
    <property type="match status" value="1"/>
</dbReference>
<sequence>LTPLGNLVLVRVKDTLTATGGGILLPDQSKERPTEGVVVEAGPGKIHPLTGVRIENPIKPGVSVLYGKFDGRPLEYQGDECQVIRDDDVL</sequence>
<proteinExistence type="inferred from homology"/>
<evidence type="ECO:0000313" key="7">
    <source>
        <dbReference type="EMBL" id="CAG9287137.1"/>
    </source>
</evidence>
<comment type="similarity">
    <text evidence="1 6">Belongs to the GroES chaperonin family.</text>
</comment>
<dbReference type="InterPro" id="IPR020818">
    <property type="entry name" value="Chaperonin_GroES"/>
</dbReference>
<evidence type="ECO:0000256" key="1">
    <source>
        <dbReference type="ARBA" id="ARBA00006975"/>
    </source>
</evidence>
<evidence type="ECO:0000256" key="5">
    <source>
        <dbReference type="ARBA" id="ARBA00079398"/>
    </source>
</evidence>
<evidence type="ECO:0000256" key="3">
    <source>
        <dbReference type="ARBA" id="ARBA00031971"/>
    </source>
</evidence>
<feature type="non-terminal residue" evidence="7">
    <location>
        <position position="1"/>
    </location>
</feature>
<gene>
    <name evidence="7" type="ORF">PTTT1_LOCUS34594</name>
</gene>
<dbReference type="GO" id="GO:0051082">
    <property type="term" value="F:unfolded protein binding"/>
    <property type="evidence" value="ECO:0007669"/>
    <property type="project" value="TreeGrafter"/>
</dbReference>
<name>A0A8J9SBI9_PHATR</name>
<evidence type="ECO:0000256" key="4">
    <source>
        <dbReference type="ARBA" id="ARBA00073031"/>
    </source>
</evidence>
<dbReference type="GO" id="GO:0051087">
    <property type="term" value="F:protein-folding chaperone binding"/>
    <property type="evidence" value="ECO:0007669"/>
    <property type="project" value="TreeGrafter"/>
</dbReference>
<dbReference type="PANTHER" id="PTHR10772">
    <property type="entry name" value="10 KDA HEAT SHOCK PROTEIN"/>
    <property type="match status" value="1"/>
</dbReference>
<dbReference type="Pfam" id="PF00166">
    <property type="entry name" value="Cpn10"/>
    <property type="match status" value="1"/>
</dbReference>